<keyword evidence="3" id="KW-1185">Reference proteome</keyword>
<gene>
    <name evidence="2" type="ORF">BCR34DRAFT_205163</name>
</gene>
<proteinExistence type="predicted"/>
<feature type="compositionally biased region" description="Basic and acidic residues" evidence="1">
    <location>
        <begin position="1"/>
        <end position="11"/>
    </location>
</feature>
<dbReference type="EMBL" id="MCFA01000295">
    <property type="protein sequence ID" value="ORX94930.1"/>
    <property type="molecule type" value="Genomic_DNA"/>
</dbReference>
<comment type="caution">
    <text evidence="2">The sequence shown here is derived from an EMBL/GenBank/DDBJ whole genome shotgun (WGS) entry which is preliminary data.</text>
</comment>
<dbReference type="Proteomes" id="UP000193144">
    <property type="component" value="Unassembled WGS sequence"/>
</dbReference>
<protein>
    <submittedName>
        <fullName evidence="2">Uncharacterized protein</fullName>
    </submittedName>
</protein>
<evidence type="ECO:0000313" key="2">
    <source>
        <dbReference type="EMBL" id="ORX94930.1"/>
    </source>
</evidence>
<sequence length="60" mass="6807">MSHQATDEIPHHRPPRVASAALMSRISHQKSDGNQRISIEPSYTCIRPYRNTGSSPYQML</sequence>
<accession>A0A1Y1YA88</accession>
<reference evidence="2 3" key="1">
    <citation type="submission" date="2016-07" db="EMBL/GenBank/DDBJ databases">
        <title>Pervasive Adenine N6-methylation of Active Genes in Fungi.</title>
        <authorList>
            <consortium name="DOE Joint Genome Institute"/>
            <person name="Mondo S.J."/>
            <person name="Dannebaum R.O."/>
            <person name="Kuo R.C."/>
            <person name="Labutti K."/>
            <person name="Haridas S."/>
            <person name="Kuo A."/>
            <person name="Salamov A."/>
            <person name="Ahrendt S.R."/>
            <person name="Lipzen A."/>
            <person name="Sullivan W."/>
            <person name="Andreopoulos W.B."/>
            <person name="Clum A."/>
            <person name="Lindquist E."/>
            <person name="Daum C."/>
            <person name="Ramamoorthy G.K."/>
            <person name="Gryganskyi A."/>
            <person name="Culley D."/>
            <person name="Magnuson J.K."/>
            <person name="James T.Y."/>
            <person name="O'Malley M.A."/>
            <person name="Stajich J.E."/>
            <person name="Spatafora J.W."/>
            <person name="Visel A."/>
            <person name="Grigoriev I.V."/>
        </authorList>
    </citation>
    <scope>NUCLEOTIDE SEQUENCE [LARGE SCALE GENOMIC DNA]</scope>
    <source>
        <strain evidence="2 3">CBS 115471</strain>
    </source>
</reference>
<evidence type="ECO:0000313" key="3">
    <source>
        <dbReference type="Proteomes" id="UP000193144"/>
    </source>
</evidence>
<evidence type="ECO:0000256" key="1">
    <source>
        <dbReference type="SAM" id="MobiDB-lite"/>
    </source>
</evidence>
<feature type="region of interest" description="Disordered" evidence="1">
    <location>
        <begin position="1"/>
        <end position="20"/>
    </location>
</feature>
<dbReference type="AlphaFoldDB" id="A0A1Y1YA88"/>
<name>A0A1Y1YA88_9PLEO</name>
<organism evidence="2 3">
    <name type="scientific">Clohesyomyces aquaticus</name>
    <dbReference type="NCBI Taxonomy" id="1231657"/>
    <lineage>
        <taxon>Eukaryota</taxon>
        <taxon>Fungi</taxon>
        <taxon>Dikarya</taxon>
        <taxon>Ascomycota</taxon>
        <taxon>Pezizomycotina</taxon>
        <taxon>Dothideomycetes</taxon>
        <taxon>Pleosporomycetidae</taxon>
        <taxon>Pleosporales</taxon>
        <taxon>Lindgomycetaceae</taxon>
        <taxon>Clohesyomyces</taxon>
    </lineage>
</organism>